<feature type="region of interest" description="Disordered" evidence="9">
    <location>
        <begin position="374"/>
        <end position="407"/>
    </location>
</feature>
<keyword evidence="4" id="KW-0808">Transferase</keyword>
<dbReference type="GO" id="GO:0016020">
    <property type="term" value="C:membrane"/>
    <property type="evidence" value="ECO:0007669"/>
    <property type="project" value="InterPro"/>
</dbReference>
<evidence type="ECO:0000256" key="1">
    <source>
        <dbReference type="ARBA" id="ARBA00000085"/>
    </source>
</evidence>
<evidence type="ECO:0000313" key="11">
    <source>
        <dbReference type="EMBL" id="SFU84975.1"/>
    </source>
</evidence>
<dbReference type="SUPFAM" id="SSF55874">
    <property type="entry name" value="ATPase domain of HSP90 chaperone/DNA topoisomerase II/histidine kinase"/>
    <property type="match status" value="1"/>
</dbReference>
<dbReference type="GO" id="GO:0046983">
    <property type="term" value="F:protein dimerization activity"/>
    <property type="evidence" value="ECO:0007669"/>
    <property type="project" value="InterPro"/>
</dbReference>
<dbReference type="Gene3D" id="3.30.565.10">
    <property type="entry name" value="Histidine kinase-like ATPase, C-terminal domain"/>
    <property type="match status" value="1"/>
</dbReference>
<evidence type="ECO:0000256" key="7">
    <source>
        <dbReference type="ARBA" id="ARBA00022840"/>
    </source>
</evidence>
<dbReference type="SMART" id="SM00387">
    <property type="entry name" value="HATPase_c"/>
    <property type="match status" value="1"/>
</dbReference>
<keyword evidence="7" id="KW-0067">ATP-binding</keyword>
<dbReference type="InterPro" id="IPR036890">
    <property type="entry name" value="HATPase_C_sf"/>
</dbReference>
<evidence type="ECO:0000256" key="4">
    <source>
        <dbReference type="ARBA" id="ARBA00022679"/>
    </source>
</evidence>
<proteinExistence type="predicted"/>
<comment type="catalytic activity">
    <reaction evidence="1">
        <text>ATP + protein L-histidine = ADP + protein N-phospho-L-histidine.</text>
        <dbReference type="EC" id="2.7.13.3"/>
    </reaction>
</comment>
<dbReference type="SMART" id="SM00065">
    <property type="entry name" value="GAF"/>
    <property type="match status" value="1"/>
</dbReference>
<dbReference type="Gene3D" id="1.20.5.1930">
    <property type="match status" value="1"/>
</dbReference>
<keyword evidence="3" id="KW-0597">Phosphoprotein</keyword>
<dbReference type="GO" id="GO:0005524">
    <property type="term" value="F:ATP binding"/>
    <property type="evidence" value="ECO:0007669"/>
    <property type="project" value="UniProtKB-KW"/>
</dbReference>
<gene>
    <name evidence="11" type="ORF">SAMN05421543_11054</name>
</gene>
<dbReference type="CDD" id="cd16917">
    <property type="entry name" value="HATPase_UhpB-NarQ-NarX-like"/>
    <property type="match status" value="1"/>
</dbReference>
<evidence type="ECO:0000256" key="6">
    <source>
        <dbReference type="ARBA" id="ARBA00022777"/>
    </source>
</evidence>
<protein>
    <recommendedName>
        <fullName evidence="2">histidine kinase</fullName>
        <ecNumber evidence="2">2.7.13.3</ecNumber>
    </recommendedName>
</protein>
<evidence type="ECO:0000256" key="8">
    <source>
        <dbReference type="ARBA" id="ARBA00023012"/>
    </source>
</evidence>
<accession>A0A1I7JIF7</accession>
<dbReference type="Pfam" id="PF07730">
    <property type="entry name" value="HisKA_3"/>
    <property type="match status" value="1"/>
</dbReference>
<feature type="compositionally biased region" description="Gly residues" evidence="9">
    <location>
        <begin position="396"/>
        <end position="407"/>
    </location>
</feature>
<dbReference type="InterPro" id="IPR005467">
    <property type="entry name" value="His_kinase_dom"/>
</dbReference>
<dbReference type="eggNOG" id="COG3850">
    <property type="taxonomic scope" value="Bacteria"/>
</dbReference>
<evidence type="ECO:0000256" key="9">
    <source>
        <dbReference type="SAM" id="MobiDB-lite"/>
    </source>
</evidence>
<dbReference type="Proteomes" id="UP000183508">
    <property type="component" value="Unassembled WGS sequence"/>
</dbReference>
<name>A0A1I7JIF7_9BACL</name>
<sequence>MLSESLNRLGAVMDEGLEPLLQAVVDYARKLAHAVFAGIILLDSSDPTVIRYFKVSGWRAQFSELPKGHGMYFLPVKTGGTLRVESISRHPLSIGSPPGHPPVESLLTIPLQSHGKTVGCLFLGNPPNKGAFTPNDEAIVSGFAALCTIAIEWCEQRENEQFRVAAEERKRVADELHDSLSQTLFAVAREIEHLERMLPTAEDKREVQMRIARLRDLTTQCQAELRAILFRFMNDETGADSGTLTLLVQEFERITGLPTDLVTEGDFSRLSPLVRQTVLKIIEESLTNVYRHANSPAATVHVRVERDQAIVAVQDAGIGISEEALRFLTHPAGHFGLHSMARSVQRLNGRLEIFQNDDGGTTVRCTIPLTNEPDQKLDWRRTRPRPGVSGRVSGDGTTGGAVGGTVS</sequence>
<evidence type="ECO:0000256" key="2">
    <source>
        <dbReference type="ARBA" id="ARBA00012438"/>
    </source>
</evidence>
<evidence type="ECO:0000313" key="12">
    <source>
        <dbReference type="Proteomes" id="UP000183508"/>
    </source>
</evidence>
<dbReference type="InterPro" id="IPR003018">
    <property type="entry name" value="GAF"/>
</dbReference>
<dbReference type="EC" id="2.7.13.3" evidence="2"/>
<keyword evidence="12" id="KW-1185">Reference proteome</keyword>
<dbReference type="AlphaFoldDB" id="A0A1I7JIF7"/>
<dbReference type="InterPro" id="IPR003594">
    <property type="entry name" value="HATPase_dom"/>
</dbReference>
<dbReference type="STRING" id="392015.SAMN05421543_11054"/>
<evidence type="ECO:0000256" key="5">
    <source>
        <dbReference type="ARBA" id="ARBA00022741"/>
    </source>
</evidence>
<dbReference type="PANTHER" id="PTHR24421">
    <property type="entry name" value="NITRATE/NITRITE SENSOR PROTEIN NARX-RELATED"/>
    <property type="match status" value="1"/>
</dbReference>
<keyword evidence="5" id="KW-0547">Nucleotide-binding</keyword>
<dbReference type="InterPro" id="IPR011712">
    <property type="entry name" value="Sig_transdc_His_kin_sub3_dim/P"/>
</dbReference>
<dbReference type="PROSITE" id="PS50109">
    <property type="entry name" value="HIS_KIN"/>
    <property type="match status" value="1"/>
</dbReference>
<dbReference type="InterPro" id="IPR050482">
    <property type="entry name" value="Sensor_HK_TwoCompSys"/>
</dbReference>
<dbReference type="InterPro" id="IPR029016">
    <property type="entry name" value="GAF-like_dom_sf"/>
</dbReference>
<dbReference type="GO" id="GO:0000155">
    <property type="term" value="F:phosphorelay sensor kinase activity"/>
    <property type="evidence" value="ECO:0007669"/>
    <property type="project" value="InterPro"/>
</dbReference>
<organism evidence="11 12">
    <name type="scientific">Alicyclobacillus macrosporangiidus</name>
    <dbReference type="NCBI Taxonomy" id="392015"/>
    <lineage>
        <taxon>Bacteria</taxon>
        <taxon>Bacillati</taxon>
        <taxon>Bacillota</taxon>
        <taxon>Bacilli</taxon>
        <taxon>Bacillales</taxon>
        <taxon>Alicyclobacillaceae</taxon>
        <taxon>Alicyclobacillus</taxon>
    </lineage>
</organism>
<keyword evidence="6 11" id="KW-0418">Kinase</keyword>
<dbReference type="Pfam" id="PF13185">
    <property type="entry name" value="GAF_2"/>
    <property type="match status" value="1"/>
</dbReference>
<dbReference type="Pfam" id="PF02518">
    <property type="entry name" value="HATPase_c"/>
    <property type="match status" value="1"/>
</dbReference>
<reference evidence="12" key="1">
    <citation type="submission" date="2016-10" db="EMBL/GenBank/DDBJ databases">
        <authorList>
            <person name="Varghese N."/>
        </authorList>
    </citation>
    <scope>NUCLEOTIDE SEQUENCE [LARGE SCALE GENOMIC DNA]</scope>
    <source>
        <strain evidence="12">DSM 17980</strain>
    </source>
</reference>
<dbReference type="SUPFAM" id="SSF55781">
    <property type="entry name" value="GAF domain-like"/>
    <property type="match status" value="1"/>
</dbReference>
<dbReference type="Gene3D" id="3.30.450.40">
    <property type="match status" value="1"/>
</dbReference>
<dbReference type="PANTHER" id="PTHR24421:SF10">
    <property type="entry name" value="NITRATE_NITRITE SENSOR PROTEIN NARQ"/>
    <property type="match status" value="1"/>
</dbReference>
<feature type="domain" description="Histidine kinase" evidence="10">
    <location>
        <begin position="278"/>
        <end position="371"/>
    </location>
</feature>
<keyword evidence="8" id="KW-0902">Two-component regulatory system</keyword>
<dbReference type="EMBL" id="FPBV01000010">
    <property type="protein sequence ID" value="SFU84975.1"/>
    <property type="molecule type" value="Genomic_DNA"/>
</dbReference>
<evidence type="ECO:0000256" key="3">
    <source>
        <dbReference type="ARBA" id="ARBA00022553"/>
    </source>
</evidence>
<evidence type="ECO:0000259" key="10">
    <source>
        <dbReference type="PROSITE" id="PS50109"/>
    </source>
</evidence>